<feature type="domain" description="RNA polymerase sigma factor 70 region 4 type 2" evidence="6">
    <location>
        <begin position="128"/>
        <end position="179"/>
    </location>
</feature>
<dbReference type="SUPFAM" id="SSF88946">
    <property type="entry name" value="Sigma2 domain of RNA polymerase sigma factors"/>
    <property type="match status" value="1"/>
</dbReference>
<evidence type="ECO:0000256" key="3">
    <source>
        <dbReference type="ARBA" id="ARBA00023082"/>
    </source>
</evidence>
<organism evidence="7 8">
    <name type="scientific">Ravibacter arvi</name>
    <dbReference type="NCBI Taxonomy" id="2051041"/>
    <lineage>
        <taxon>Bacteria</taxon>
        <taxon>Pseudomonadati</taxon>
        <taxon>Bacteroidota</taxon>
        <taxon>Cytophagia</taxon>
        <taxon>Cytophagales</taxon>
        <taxon>Spirosomataceae</taxon>
        <taxon>Ravibacter</taxon>
    </lineage>
</organism>
<dbReference type="NCBIfam" id="TIGR02937">
    <property type="entry name" value="sigma70-ECF"/>
    <property type="match status" value="1"/>
</dbReference>
<reference evidence="8" key="1">
    <citation type="journal article" date="2019" name="Int. J. Syst. Evol. Microbiol.">
        <title>The Global Catalogue of Microorganisms (GCM) 10K type strain sequencing project: providing services to taxonomists for standard genome sequencing and annotation.</title>
        <authorList>
            <consortium name="The Broad Institute Genomics Platform"/>
            <consortium name="The Broad Institute Genome Sequencing Center for Infectious Disease"/>
            <person name="Wu L."/>
            <person name="Ma J."/>
        </authorList>
    </citation>
    <scope>NUCLEOTIDE SEQUENCE [LARGE SCALE GENOMIC DNA]</scope>
    <source>
        <strain evidence="8">JCM 31920</strain>
    </source>
</reference>
<evidence type="ECO:0000256" key="1">
    <source>
        <dbReference type="ARBA" id="ARBA00010641"/>
    </source>
</evidence>
<evidence type="ECO:0000313" key="8">
    <source>
        <dbReference type="Proteomes" id="UP001501508"/>
    </source>
</evidence>
<dbReference type="RefSeq" id="WP_345026169.1">
    <property type="nucleotide sequence ID" value="NZ_BAABEY010000001.1"/>
</dbReference>
<keyword evidence="8" id="KW-1185">Reference proteome</keyword>
<evidence type="ECO:0000259" key="6">
    <source>
        <dbReference type="Pfam" id="PF08281"/>
    </source>
</evidence>
<dbReference type="Pfam" id="PF04542">
    <property type="entry name" value="Sigma70_r2"/>
    <property type="match status" value="1"/>
</dbReference>
<dbReference type="Proteomes" id="UP001501508">
    <property type="component" value="Unassembled WGS sequence"/>
</dbReference>
<dbReference type="InterPro" id="IPR014284">
    <property type="entry name" value="RNA_pol_sigma-70_dom"/>
</dbReference>
<dbReference type="InterPro" id="IPR039425">
    <property type="entry name" value="RNA_pol_sigma-70-like"/>
</dbReference>
<accession>A0ABP8LMA9</accession>
<name>A0ABP8LMA9_9BACT</name>
<dbReference type="SUPFAM" id="SSF88659">
    <property type="entry name" value="Sigma3 and sigma4 domains of RNA polymerase sigma factors"/>
    <property type="match status" value="1"/>
</dbReference>
<evidence type="ECO:0000256" key="2">
    <source>
        <dbReference type="ARBA" id="ARBA00023015"/>
    </source>
</evidence>
<dbReference type="EMBL" id="BAABEY010000001">
    <property type="protein sequence ID" value="GAA4431563.1"/>
    <property type="molecule type" value="Genomic_DNA"/>
</dbReference>
<keyword evidence="4" id="KW-0804">Transcription</keyword>
<sequence>MRFDPEVIADESSLWSHFKSGDKAAFASIYERYAGTLYNYGFHISGDGQIVEDAIQDLFVVLWQSRERLSPTTSIKYYLFRCLRRQIVKLSGKAESPIPAWEEALWPNEPSAEMQIIAQESEARQWKELEAALRELTPRQLEAIRLHYYEGFDLATIASIMEMNEQSVRNILHRSLYRLRHVMHLLVLCWGVRGEM</sequence>
<evidence type="ECO:0000313" key="7">
    <source>
        <dbReference type="EMBL" id="GAA4431563.1"/>
    </source>
</evidence>
<comment type="similarity">
    <text evidence="1">Belongs to the sigma-70 factor family. ECF subfamily.</text>
</comment>
<dbReference type="Pfam" id="PF08281">
    <property type="entry name" value="Sigma70_r4_2"/>
    <property type="match status" value="1"/>
</dbReference>
<keyword evidence="3" id="KW-0731">Sigma factor</keyword>
<gene>
    <name evidence="7" type="ORF">GCM10023091_02440</name>
</gene>
<dbReference type="PANTHER" id="PTHR43133:SF46">
    <property type="entry name" value="RNA POLYMERASE SIGMA-70 FACTOR ECF SUBFAMILY"/>
    <property type="match status" value="1"/>
</dbReference>
<dbReference type="Gene3D" id="1.10.1740.10">
    <property type="match status" value="1"/>
</dbReference>
<dbReference type="PANTHER" id="PTHR43133">
    <property type="entry name" value="RNA POLYMERASE ECF-TYPE SIGMA FACTO"/>
    <property type="match status" value="1"/>
</dbReference>
<evidence type="ECO:0000259" key="5">
    <source>
        <dbReference type="Pfam" id="PF04542"/>
    </source>
</evidence>
<keyword evidence="2" id="KW-0805">Transcription regulation</keyword>
<comment type="caution">
    <text evidence="7">The sequence shown here is derived from an EMBL/GenBank/DDBJ whole genome shotgun (WGS) entry which is preliminary data.</text>
</comment>
<protein>
    <submittedName>
        <fullName evidence="7">RNA polymerase sigma-70 factor</fullName>
    </submittedName>
</protein>
<dbReference type="CDD" id="cd06171">
    <property type="entry name" value="Sigma70_r4"/>
    <property type="match status" value="1"/>
</dbReference>
<dbReference type="InterPro" id="IPR013325">
    <property type="entry name" value="RNA_pol_sigma_r2"/>
</dbReference>
<evidence type="ECO:0000256" key="4">
    <source>
        <dbReference type="ARBA" id="ARBA00023163"/>
    </source>
</evidence>
<feature type="domain" description="RNA polymerase sigma-70 region 2" evidence="5">
    <location>
        <begin position="29"/>
        <end position="89"/>
    </location>
</feature>
<dbReference type="InterPro" id="IPR013249">
    <property type="entry name" value="RNA_pol_sigma70_r4_t2"/>
</dbReference>
<dbReference type="InterPro" id="IPR013324">
    <property type="entry name" value="RNA_pol_sigma_r3/r4-like"/>
</dbReference>
<dbReference type="Gene3D" id="1.10.10.10">
    <property type="entry name" value="Winged helix-like DNA-binding domain superfamily/Winged helix DNA-binding domain"/>
    <property type="match status" value="1"/>
</dbReference>
<proteinExistence type="inferred from homology"/>
<dbReference type="InterPro" id="IPR036388">
    <property type="entry name" value="WH-like_DNA-bd_sf"/>
</dbReference>
<dbReference type="InterPro" id="IPR007627">
    <property type="entry name" value="RNA_pol_sigma70_r2"/>
</dbReference>